<organism evidence="1 2">
    <name type="scientific">Prochlorococcus phage P-HM1</name>
    <dbReference type="NCBI Taxonomy" id="445700"/>
    <lineage>
        <taxon>Viruses</taxon>
        <taxon>Duplodnaviria</taxon>
        <taxon>Heunggongvirae</taxon>
        <taxon>Uroviricota</taxon>
        <taxon>Caudoviricetes</taxon>
        <taxon>Eurybiavirus</taxon>
        <taxon>Eurybiavirus PHM2</taxon>
    </lineage>
</organism>
<gene>
    <name evidence="1" type="ORF">PHM1_051</name>
</gene>
<dbReference type="KEGG" id="vg:10326964"/>
<evidence type="ECO:0000313" key="1">
    <source>
        <dbReference type="EMBL" id="ADO98675.1"/>
    </source>
</evidence>
<dbReference type="RefSeq" id="YP_004322476.1">
    <property type="nucleotide sequence ID" value="NC_015280.1"/>
</dbReference>
<dbReference type="OrthoDB" id="34038at10239"/>
<evidence type="ECO:0000313" key="2">
    <source>
        <dbReference type="Proteomes" id="UP000006530"/>
    </source>
</evidence>
<protein>
    <submittedName>
        <fullName evidence="1">Uncharacterized protein</fullName>
    </submittedName>
</protein>
<proteinExistence type="predicted"/>
<dbReference type="EMBL" id="GU071101">
    <property type="protein sequence ID" value="ADO98675.1"/>
    <property type="molecule type" value="Genomic_DNA"/>
</dbReference>
<dbReference type="Proteomes" id="UP000006530">
    <property type="component" value="Segment"/>
</dbReference>
<reference evidence="1 2" key="1">
    <citation type="journal article" date="2010" name="Environ. Microbiol.">
        <title>Genomic analysis of oceanic cyanobacterial myoviruses compared with T4-like myoviruses from diverse hosts and environments.</title>
        <authorList>
            <person name="Sullivan M.B."/>
            <person name="Huang K.H."/>
            <person name="Ignacio-Espinoza J.C."/>
            <person name="Berlin A.M."/>
            <person name="Kelly L."/>
            <person name="Weigele P.R."/>
            <person name="DeFrancesco A.S."/>
            <person name="Kern S.E."/>
            <person name="Thompson L.R."/>
            <person name="Young S."/>
            <person name="Yandava C."/>
            <person name="Fu R."/>
            <person name="Krastins B."/>
            <person name="Chase M."/>
            <person name="Sarracino D."/>
            <person name="Osburne M.S."/>
            <person name="Henn M.R."/>
            <person name="Chisholm S.W."/>
        </authorList>
    </citation>
    <scope>NUCLEOTIDE SEQUENCE [LARGE SCALE GENOMIC DNA]</scope>
    <source>
        <strain evidence="1">M4-247</strain>
    </source>
</reference>
<accession>E3SMN2</accession>
<name>E3SMN2_9CAUD</name>
<keyword evidence="2" id="KW-1185">Reference proteome</keyword>
<dbReference type="GeneID" id="10326964"/>
<sequence length="83" mass="9342">MAAKKHTFDIGTLSSAIDQITMQGSKVFINFSGNEKTYEYKWKPANRDFLVALEGFVKNPESFSLGKFYNDSLKNGDLVQTIV</sequence>